<evidence type="ECO:0000313" key="2">
    <source>
        <dbReference type="EMBL" id="KAH0810715.1"/>
    </source>
</evidence>
<evidence type="ECO:0000313" key="3">
    <source>
        <dbReference type="Proteomes" id="UP000719412"/>
    </source>
</evidence>
<keyword evidence="3" id="KW-1185">Reference proteome</keyword>
<sequence length="529" mass="60074">MVLSLEQNTFIVMSYYRNGTLQNGEWVYSINACKEEFFAKFPNCNIVEANLIAHIRRVVNRFVATGSVEKGKSVGRPPVNEEIVEDLRQRIEQIPKTSLRKLSLQADVPLSTCQKIVRKNLNLYPYKITTLQELRPGDSERRLEYCNWFLNNLNDDRAPTQNPQRITEELVLSSVQRSTEQHCNNVSEAKVKGPIKLTGEKTGSRPFRDRNRKRRRRINFGTSVASDQQDSPFQDYISVSINIPSILNFLNTHDSLESLNFHHSVLQSHHLVETPLSEAQPGRKRAPTPEELRRRLPHTFRRIITVHPRVTLGPTEPRDVIQARTRSDQYSQYRTLRGAETGQAAPQDLGPPSPTNRLPTKPEVSITAAGLHVSIPEPRTARLSRVEEIYPLIIMDVLPMPDPTKCSSFLLWESSVYLRKEKFLTDRGCVCHGKQGNGRPFRERPFICHKENWGTGLAEVRGVDAGSVIQVAMKNGSLPKEPYVEGPTQSLVDPFMTCDPGRRVSRRLRWKASVSSVAIRRTQAGALHP</sequence>
<dbReference type="Proteomes" id="UP000719412">
    <property type="component" value="Unassembled WGS sequence"/>
</dbReference>
<organism evidence="2 3">
    <name type="scientific">Tenebrio molitor</name>
    <name type="common">Yellow mealworm beetle</name>
    <dbReference type="NCBI Taxonomy" id="7067"/>
    <lineage>
        <taxon>Eukaryota</taxon>
        <taxon>Metazoa</taxon>
        <taxon>Ecdysozoa</taxon>
        <taxon>Arthropoda</taxon>
        <taxon>Hexapoda</taxon>
        <taxon>Insecta</taxon>
        <taxon>Pterygota</taxon>
        <taxon>Neoptera</taxon>
        <taxon>Endopterygota</taxon>
        <taxon>Coleoptera</taxon>
        <taxon>Polyphaga</taxon>
        <taxon>Cucujiformia</taxon>
        <taxon>Tenebrionidae</taxon>
        <taxon>Tenebrio</taxon>
    </lineage>
</organism>
<comment type="caution">
    <text evidence="2">The sequence shown here is derived from an EMBL/GenBank/DDBJ whole genome shotgun (WGS) entry which is preliminary data.</text>
</comment>
<feature type="compositionally biased region" description="Basic and acidic residues" evidence="1">
    <location>
        <begin position="198"/>
        <end position="209"/>
    </location>
</feature>
<accession>A0A8J6H2R4</accession>
<reference evidence="2" key="2">
    <citation type="submission" date="2021-08" db="EMBL/GenBank/DDBJ databases">
        <authorList>
            <person name="Eriksson T."/>
        </authorList>
    </citation>
    <scope>NUCLEOTIDE SEQUENCE</scope>
    <source>
        <strain evidence="2">Stoneville</strain>
        <tissue evidence="2">Whole head</tissue>
    </source>
</reference>
<proteinExistence type="predicted"/>
<dbReference type="PANTHER" id="PTHR47326:SF1">
    <property type="entry name" value="HTH PSQ-TYPE DOMAIN-CONTAINING PROTEIN"/>
    <property type="match status" value="1"/>
</dbReference>
<reference evidence="2" key="1">
    <citation type="journal article" date="2020" name="J Insects Food Feed">
        <title>The yellow mealworm (Tenebrio molitor) genome: a resource for the emerging insects as food and feed industry.</title>
        <authorList>
            <person name="Eriksson T."/>
            <person name="Andere A."/>
            <person name="Kelstrup H."/>
            <person name="Emery V."/>
            <person name="Picard C."/>
        </authorList>
    </citation>
    <scope>NUCLEOTIDE SEQUENCE</scope>
    <source>
        <strain evidence="2">Stoneville</strain>
        <tissue evidence="2">Whole head</tissue>
    </source>
</reference>
<name>A0A8J6H2R4_TENMO</name>
<dbReference type="AlphaFoldDB" id="A0A8J6H2R4"/>
<evidence type="ECO:0008006" key="4">
    <source>
        <dbReference type="Google" id="ProtNLM"/>
    </source>
</evidence>
<feature type="region of interest" description="Disordered" evidence="1">
    <location>
        <begin position="197"/>
        <end position="228"/>
    </location>
</feature>
<evidence type="ECO:0000256" key="1">
    <source>
        <dbReference type="SAM" id="MobiDB-lite"/>
    </source>
</evidence>
<dbReference type="PANTHER" id="PTHR47326">
    <property type="entry name" value="TRANSPOSABLE ELEMENT TC3 TRANSPOSASE-LIKE PROTEIN"/>
    <property type="match status" value="1"/>
</dbReference>
<gene>
    <name evidence="2" type="ORF">GEV33_012076</name>
</gene>
<protein>
    <recommendedName>
        <fullName evidence="4">DUF4817 domain-containing protein</fullName>
    </recommendedName>
</protein>
<dbReference type="EMBL" id="JABDTM020027318">
    <property type="protein sequence ID" value="KAH0810715.1"/>
    <property type="molecule type" value="Genomic_DNA"/>
</dbReference>